<evidence type="ECO:0000256" key="1">
    <source>
        <dbReference type="ARBA" id="ARBA00022468"/>
    </source>
</evidence>
<keyword evidence="4" id="KW-1185">Reference proteome</keyword>
<dbReference type="SUPFAM" id="SSF47923">
    <property type="entry name" value="Ypt/Rab-GAP domain of gyp1p"/>
    <property type="match status" value="1"/>
</dbReference>
<dbReference type="Proteomes" id="UP001208570">
    <property type="component" value="Unassembled WGS sequence"/>
</dbReference>
<dbReference type="InterPro" id="IPR035969">
    <property type="entry name" value="Rab-GAP_TBC_sf"/>
</dbReference>
<dbReference type="FunFam" id="1.10.472.80:FF:000009">
    <property type="entry name" value="TBC1 domain family member 13"/>
    <property type="match status" value="1"/>
</dbReference>
<organism evidence="3 4">
    <name type="scientific">Paralvinella palmiformis</name>
    <dbReference type="NCBI Taxonomy" id="53620"/>
    <lineage>
        <taxon>Eukaryota</taxon>
        <taxon>Metazoa</taxon>
        <taxon>Spiralia</taxon>
        <taxon>Lophotrochozoa</taxon>
        <taxon>Annelida</taxon>
        <taxon>Polychaeta</taxon>
        <taxon>Sedentaria</taxon>
        <taxon>Canalipalpata</taxon>
        <taxon>Terebellida</taxon>
        <taxon>Terebelliformia</taxon>
        <taxon>Alvinellidae</taxon>
        <taxon>Paralvinella</taxon>
    </lineage>
</organism>
<dbReference type="InterPro" id="IPR000195">
    <property type="entry name" value="Rab-GAP-TBC_dom"/>
</dbReference>
<dbReference type="GO" id="GO:0005096">
    <property type="term" value="F:GTPase activator activity"/>
    <property type="evidence" value="ECO:0007669"/>
    <property type="project" value="UniProtKB-KW"/>
</dbReference>
<evidence type="ECO:0000313" key="3">
    <source>
        <dbReference type="EMBL" id="KAK2150905.1"/>
    </source>
</evidence>
<evidence type="ECO:0000313" key="4">
    <source>
        <dbReference type="Proteomes" id="UP001208570"/>
    </source>
</evidence>
<dbReference type="GO" id="GO:0006886">
    <property type="term" value="P:intracellular protein transport"/>
    <property type="evidence" value="ECO:0007669"/>
    <property type="project" value="TreeGrafter"/>
</dbReference>
<evidence type="ECO:0000259" key="2">
    <source>
        <dbReference type="PROSITE" id="PS50086"/>
    </source>
</evidence>
<feature type="domain" description="Rab-GAP TBC" evidence="2">
    <location>
        <begin position="1"/>
        <end position="60"/>
    </location>
</feature>
<dbReference type="PANTHER" id="PTHR22957:SF27">
    <property type="entry name" value="TBC1 DOMAIN FAMILY MEMBER 13"/>
    <property type="match status" value="1"/>
</dbReference>
<dbReference type="EMBL" id="JAODUP010000383">
    <property type="protein sequence ID" value="KAK2150905.1"/>
    <property type="molecule type" value="Genomic_DNA"/>
</dbReference>
<comment type="caution">
    <text evidence="3">The sequence shown here is derived from an EMBL/GenBank/DDBJ whole genome shotgun (WGS) entry which is preliminary data.</text>
</comment>
<gene>
    <name evidence="3" type="ORF">LSH36_383g01041</name>
</gene>
<dbReference type="Pfam" id="PF00566">
    <property type="entry name" value="RabGAP-TBC"/>
    <property type="match status" value="1"/>
</dbReference>
<dbReference type="PROSITE" id="PS50086">
    <property type="entry name" value="TBC_RABGAP"/>
    <property type="match status" value="1"/>
</dbReference>
<protein>
    <recommendedName>
        <fullName evidence="2">Rab-GAP TBC domain-containing protein</fullName>
    </recommendedName>
</protein>
<keyword evidence="1" id="KW-0343">GTPase activation</keyword>
<dbReference type="PANTHER" id="PTHR22957">
    <property type="entry name" value="TBC1 DOMAIN FAMILY MEMBER GTPASE-ACTIVATING PROTEIN"/>
    <property type="match status" value="1"/>
</dbReference>
<accession>A0AAD9JEI8</accession>
<reference evidence="3" key="1">
    <citation type="journal article" date="2023" name="Mol. Biol. Evol.">
        <title>Third-Generation Sequencing Reveals the Adaptive Role of the Epigenome in Three Deep-Sea Polychaetes.</title>
        <authorList>
            <person name="Perez M."/>
            <person name="Aroh O."/>
            <person name="Sun Y."/>
            <person name="Lan Y."/>
            <person name="Juniper S.K."/>
            <person name="Young C.R."/>
            <person name="Angers B."/>
            <person name="Qian P.Y."/>
        </authorList>
    </citation>
    <scope>NUCLEOTIDE SEQUENCE</scope>
    <source>
        <strain evidence="3">P08H-3</strain>
    </source>
</reference>
<sequence>MMMSRLITKLKQDDTALWIRLEQMELKPQYYSFRWLTLLLSQEFPLPDVIRVWDSLLADEHRFDFLICVCCAMLIVIREDLLKGDFPSNMKLLQNYPNTDIHLVLDKAVELYHR</sequence>
<dbReference type="AlphaFoldDB" id="A0AAD9JEI8"/>
<name>A0AAD9JEI8_9ANNE</name>
<dbReference type="Gene3D" id="1.10.472.80">
    <property type="entry name" value="Ypt/Rab-GAP domain of gyp1p, domain 3"/>
    <property type="match status" value="1"/>
</dbReference>
<proteinExistence type="predicted"/>